<dbReference type="Gene3D" id="3.30.200.20">
    <property type="entry name" value="Phosphorylase Kinase, domain 1"/>
    <property type="match status" value="1"/>
</dbReference>
<dbReference type="CDD" id="cd14014">
    <property type="entry name" value="STKc_PknB_like"/>
    <property type="match status" value="1"/>
</dbReference>
<dbReference type="PROSITE" id="PS00108">
    <property type="entry name" value="PROTEIN_KINASE_ST"/>
    <property type="match status" value="1"/>
</dbReference>
<proteinExistence type="predicted"/>
<feature type="compositionally biased region" description="Low complexity" evidence="6">
    <location>
        <begin position="334"/>
        <end position="349"/>
    </location>
</feature>
<dbReference type="Gene3D" id="1.10.510.10">
    <property type="entry name" value="Transferase(Phosphotransferase) domain 1"/>
    <property type="match status" value="1"/>
</dbReference>
<gene>
    <name evidence="8" type="ORF">LVJ94_17430</name>
</gene>
<feature type="binding site" evidence="5">
    <location>
        <position position="52"/>
    </location>
    <ligand>
        <name>ATP</name>
        <dbReference type="ChEBI" id="CHEBI:30616"/>
    </ligand>
</feature>
<evidence type="ECO:0000256" key="6">
    <source>
        <dbReference type="SAM" id="MobiDB-lite"/>
    </source>
</evidence>
<evidence type="ECO:0000256" key="1">
    <source>
        <dbReference type="ARBA" id="ARBA00022679"/>
    </source>
</evidence>
<reference evidence="8" key="1">
    <citation type="submission" date="2021-12" db="EMBL/GenBank/DDBJ databases">
        <title>Discovery of the Pendulisporaceae a myxobacterial family with distinct sporulation behavior and unique specialized metabolism.</title>
        <authorList>
            <person name="Garcia R."/>
            <person name="Popoff A."/>
            <person name="Bader C.D."/>
            <person name="Loehr J."/>
            <person name="Walesch S."/>
            <person name="Walt C."/>
            <person name="Boldt J."/>
            <person name="Bunk B."/>
            <person name="Haeckl F.J.F.P.J."/>
            <person name="Gunesch A.P."/>
            <person name="Birkelbach J."/>
            <person name="Nuebel U."/>
            <person name="Pietschmann T."/>
            <person name="Bach T."/>
            <person name="Mueller R."/>
        </authorList>
    </citation>
    <scope>NUCLEOTIDE SEQUENCE</scope>
    <source>
        <strain evidence="8">MSr11367</strain>
    </source>
</reference>
<dbReference type="Gene3D" id="1.25.40.10">
    <property type="entry name" value="Tetratricopeptide repeat domain"/>
    <property type="match status" value="2"/>
</dbReference>
<dbReference type="PROSITE" id="PS50011">
    <property type="entry name" value="PROTEIN_KINASE_DOM"/>
    <property type="match status" value="1"/>
</dbReference>
<dbReference type="SUPFAM" id="SSF56112">
    <property type="entry name" value="Protein kinase-like (PK-like)"/>
    <property type="match status" value="1"/>
</dbReference>
<dbReference type="InterPro" id="IPR011990">
    <property type="entry name" value="TPR-like_helical_dom_sf"/>
</dbReference>
<keyword evidence="2 5" id="KW-0547">Nucleotide-binding</keyword>
<dbReference type="InterPro" id="IPR008271">
    <property type="entry name" value="Ser/Thr_kinase_AS"/>
</dbReference>
<feature type="region of interest" description="Disordered" evidence="6">
    <location>
        <begin position="403"/>
        <end position="427"/>
    </location>
</feature>
<feature type="region of interest" description="Disordered" evidence="6">
    <location>
        <begin position="319"/>
        <end position="377"/>
    </location>
</feature>
<evidence type="ECO:0000313" key="9">
    <source>
        <dbReference type="Proteomes" id="UP001374803"/>
    </source>
</evidence>
<name>A0ABZ2LE10_9BACT</name>
<dbReference type="InterPro" id="IPR017441">
    <property type="entry name" value="Protein_kinase_ATP_BS"/>
</dbReference>
<dbReference type="PANTHER" id="PTHR43289">
    <property type="entry name" value="MITOGEN-ACTIVATED PROTEIN KINASE KINASE KINASE 20-RELATED"/>
    <property type="match status" value="1"/>
</dbReference>
<dbReference type="InterPro" id="IPR000719">
    <property type="entry name" value="Prot_kinase_dom"/>
</dbReference>
<dbReference type="Pfam" id="PF00069">
    <property type="entry name" value="Pkinase"/>
    <property type="match status" value="1"/>
</dbReference>
<dbReference type="RefSeq" id="WP_394838675.1">
    <property type="nucleotide sequence ID" value="NZ_CP089929.1"/>
</dbReference>
<feature type="compositionally biased region" description="Basic and acidic residues" evidence="6">
    <location>
        <begin position="319"/>
        <end position="333"/>
    </location>
</feature>
<dbReference type="SMART" id="SM00220">
    <property type="entry name" value="S_TKc"/>
    <property type="match status" value="1"/>
</dbReference>
<keyword evidence="1" id="KW-0808">Transferase</keyword>
<organism evidence="8 9">
    <name type="scientific">Pendulispora rubella</name>
    <dbReference type="NCBI Taxonomy" id="2741070"/>
    <lineage>
        <taxon>Bacteria</taxon>
        <taxon>Pseudomonadati</taxon>
        <taxon>Myxococcota</taxon>
        <taxon>Myxococcia</taxon>
        <taxon>Myxococcales</taxon>
        <taxon>Sorangiineae</taxon>
        <taxon>Pendulisporaceae</taxon>
        <taxon>Pendulispora</taxon>
    </lineage>
</organism>
<evidence type="ECO:0000256" key="2">
    <source>
        <dbReference type="ARBA" id="ARBA00022741"/>
    </source>
</evidence>
<sequence length="929" mass="101260">MQPSRLSISERALARVGKVVQQKYVITRLVGVGGMAAVYAAKHRNGNRVAIKYLLDHFAGDNDVLNLFRREAYVANHVDHPGAVPVLDDDVDDEGAAFLIMPLLEGETLRARWERAGRRLSVGEVAVITADVLDVLAAAHAKGIVHRDIKPDNLFVTTTGSVRVLDFGIARRNDIDGGGTVTGRIIGTPGFMAPEQALADRNALGPHSDCWSVGATMFALLAGEFVHQYDSAPAQLAAAATKKARSLRELLPNLPDPIVQFVDKSLAFDPADRWRSAAEMRAAMSDAFAESLGQPVDALATRIRKELSAELVSHALETQREALEPSGRPDAKDAAASNPTAKATAAAPDAQPPRGDGGPTVMAAGVVPKPTRPGRGTRSMTAAGIAALALGVGVFLAAAANRSATKQDAPPTPTAEKAEDEVTSSDPRAIAEFKAGLQSMRDASKWTAGKHFARAIELDPTLAPAHLYSIWIPPVPNDFARAHYRAASEHRSSLGARDRALLEAYGPAMAVPPDLQDSERRLAEVRRAFPSDWRVLRALAYTQILRSNFTDAIAVLDDLIGQDPSLAMAWADKGHALSLQDDIPGTRDAFAECLQISRYGEKCLDMMWELEANEGHCSEGEGYARTLMSVSSPIPLFALELADMIQARGGAVESVRQALEHARKLAPEAQRDALQFQYETHLDVLNGSFAAAERDLDRWDKAIADDRYEEDHGRLAKMRFYLAMELGDRDKAARLAREYLAKRDAWLASPYFDFEVWALRVQYLAGGLSREAYRKRREAWLARDEAAHPQYCALPSLRWTLSYALAVADREDAQEALGALPRYGITDHRTRAVDSDDGLGFVYLLTDDIQRALPYLRRGAASCTALDYPFEHTWVNSHLGTALERVGDVPGACAAYDRVLARWGREARSVTAKLARQRRAALACPTAAR</sequence>
<accession>A0ABZ2LE10</accession>
<dbReference type="SUPFAM" id="SSF48452">
    <property type="entry name" value="TPR-like"/>
    <property type="match status" value="1"/>
</dbReference>
<evidence type="ECO:0000256" key="3">
    <source>
        <dbReference type="ARBA" id="ARBA00022777"/>
    </source>
</evidence>
<dbReference type="PROSITE" id="PS00107">
    <property type="entry name" value="PROTEIN_KINASE_ATP"/>
    <property type="match status" value="1"/>
</dbReference>
<protein>
    <submittedName>
        <fullName evidence="8">Protein kinase</fullName>
    </submittedName>
</protein>
<evidence type="ECO:0000313" key="8">
    <source>
        <dbReference type="EMBL" id="WXB09002.1"/>
    </source>
</evidence>
<dbReference type="EMBL" id="CP089983">
    <property type="protein sequence ID" value="WXB09002.1"/>
    <property type="molecule type" value="Genomic_DNA"/>
</dbReference>
<keyword evidence="3 8" id="KW-0418">Kinase</keyword>
<dbReference type="PANTHER" id="PTHR43289:SF34">
    <property type="entry name" value="SERINE_THREONINE-PROTEIN KINASE YBDM-RELATED"/>
    <property type="match status" value="1"/>
</dbReference>
<dbReference type="Proteomes" id="UP001374803">
    <property type="component" value="Chromosome"/>
</dbReference>
<keyword evidence="9" id="KW-1185">Reference proteome</keyword>
<evidence type="ECO:0000259" key="7">
    <source>
        <dbReference type="PROSITE" id="PS50011"/>
    </source>
</evidence>
<feature type="domain" description="Protein kinase" evidence="7">
    <location>
        <begin position="24"/>
        <end position="289"/>
    </location>
</feature>
<evidence type="ECO:0000256" key="5">
    <source>
        <dbReference type="PROSITE-ProRule" id="PRU10141"/>
    </source>
</evidence>
<dbReference type="InterPro" id="IPR011009">
    <property type="entry name" value="Kinase-like_dom_sf"/>
</dbReference>
<dbReference type="GO" id="GO:0016301">
    <property type="term" value="F:kinase activity"/>
    <property type="evidence" value="ECO:0007669"/>
    <property type="project" value="UniProtKB-KW"/>
</dbReference>
<evidence type="ECO:0000256" key="4">
    <source>
        <dbReference type="ARBA" id="ARBA00022840"/>
    </source>
</evidence>
<keyword evidence="4 5" id="KW-0067">ATP-binding</keyword>